<dbReference type="PATRIC" id="fig|1005043.3.peg.1426"/>
<dbReference type="AlphaFoldDB" id="G2H0G9"/>
<dbReference type="PANTHER" id="PTHR37319">
    <property type="entry name" value="TRANSPOSASE"/>
    <property type="match status" value="1"/>
</dbReference>
<dbReference type="EMBL" id="AGCA01000365">
    <property type="protein sequence ID" value="EGY28512.1"/>
    <property type="molecule type" value="Genomic_DNA"/>
</dbReference>
<organism evidence="1 2">
    <name type="scientific">Candidatus Regiella insecticola 5.15</name>
    <dbReference type="NCBI Taxonomy" id="1005043"/>
    <lineage>
        <taxon>Bacteria</taxon>
        <taxon>Pseudomonadati</taxon>
        <taxon>Pseudomonadota</taxon>
        <taxon>Gammaproteobacteria</taxon>
        <taxon>Enterobacterales</taxon>
        <taxon>Enterobacteriaceae</taxon>
        <taxon>aphid secondary symbionts</taxon>
        <taxon>Candidatus Regiella</taxon>
    </lineage>
</organism>
<gene>
    <name evidence="1" type="ORF">Rin_00015480</name>
</gene>
<accession>G2H0G9</accession>
<comment type="caution">
    <text evidence="1">The sequence shown here is derived from an EMBL/GenBank/DDBJ whole genome shotgun (WGS) entry which is preliminary data.</text>
</comment>
<reference evidence="1 2" key="1">
    <citation type="journal article" date="2012" name="Genome Res.">
        <title>Genomic basis of endosymbiont-conferred protection against an insect parasitoid.</title>
        <authorList>
            <person name="Hansen A.K."/>
            <person name="Vorburger C."/>
            <person name="Moran N.A."/>
        </authorList>
    </citation>
    <scope>NUCLEOTIDE SEQUENCE [LARGE SCALE GENOMIC DNA]</scope>
    <source>
        <strain evidence="2">R5.15</strain>
    </source>
</reference>
<keyword evidence="2" id="KW-1185">Reference proteome</keyword>
<name>G2H0G9_9ENTR</name>
<dbReference type="RefSeq" id="WP_006707202.1">
    <property type="nucleotide sequence ID" value="NZ_AGCA01000365.1"/>
</dbReference>
<protein>
    <submittedName>
        <fullName evidence="1">Transposase (IS4 family)</fullName>
    </submittedName>
</protein>
<dbReference type="Gene3D" id="3.90.350.10">
    <property type="entry name" value="Transposase Inhibitor Protein From Tn5, Chain A, domain 1"/>
    <property type="match status" value="1"/>
</dbReference>
<dbReference type="InterPro" id="IPR047768">
    <property type="entry name" value="Tn5p-like"/>
</dbReference>
<dbReference type="SUPFAM" id="SSF53098">
    <property type="entry name" value="Ribonuclease H-like"/>
    <property type="match status" value="1"/>
</dbReference>
<sequence>MTPSDPLACAIKDVASAQKTTFATTQAVWRFLNNARITFSQLNDPIIAFACEGIASSPHSYALVIHDGSGLQFQSHHKKQNRLQMSHGRDIGYELQSSLLVDAASGLPVAPLAQTLTDSAGCHSTLKDDTSAPQTHMDALTTDITRLEALDIGKTLVHIIDREGDSIAHMWELSVQGLRWLIRGKEGHRVQYKGETQKLGEVADGLKFTVRAEVDYKGRKAGLAISEAPVIITRVARPKRSDKETGRRIKAQPGHSLTVRLVVAQLSDNEGRVLGRWTLLTNVEDKLCGEEGAQWYYWRWSIESFFKLIKGAGHNVEAWLQHSAVLRRLLIVSMACVLAWRLQRAEGEENARARQWICRLSGRQQKRSRRESTPSLLAGLAILLNTLKLLSEYPRRTDPAGSKSPVPVRRCVDTYVRGWDAFITFL</sequence>
<dbReference type="PANTHER" id="PTHR37319:SF1">
    <property type="entry name" value="TRANSPOSASE TN5 DIMERISATION DOMAIN-CONTAINING PROTEIN"/>
    <property type="match status" value="1"/>
</dbReference>
<dbReference type="InterPro" id="IPR012337">
    <property type="entry name" value="RNaseH-like_sf"/>
</dbReference>
<dbReference type="Proteomes" id="UP000004116">
    <property type="component" value="Unassembled WGS sequence"/>
</dbReference>
<evidence type="ECO:0000313" key="1">
    <source>
        <dbReference type="EMBL" id="EGY28512.1"/>
    </source>
</evidence>
<proteinExistence type="predicted"/>
<evidence type="ECO:0000313" key="2">
    <source>
        <dbReference type="Proteomes" id="UP000004116"/>
    </source>
</evidence>